<dbReference type="Pfam" id="PF00294">
    <property type="entry name" value="PfkB"/>
    <property type="match status" value="1"/>
</dbReference>
<keyword evidence="6" id="KW-1185">Reference proteome</keyword>
<dbReference type="EMBL" id="CP020472">
    <property type="protein sequence ID" value="ARD22368.1"/>
    <property type="molecule type" value="Genomic_DNA"/>
</dbReference>
<dbReference type="InterPro" id="IPR011611">
    <property type="entry name" value="PfkB_dom"/>
</dbReference>
<dbReference type="CDD" id="cd01166">
    <property type="entry name" value="KdgK"/>
    <property type="match status" value="1"/>
</dbReference>
<dbReference type="InterPro" id="IPR029056">
    <property type="entry name" value="Ribokinase-like"/>
</dbReference>
<dbReference type="InterPro" id="IPR050306">
    <property type="entry name" value="PfkB_Carbo_kinase"/>
</dbReference>
<evidence type="ECO:0000259" key="4">
    <source>
        <dbReference type="Pfam" id="PF00294"/>
    </source>
</evidence>
<protein>
    <submittedName>
        <fullName evidence="5">2-dehydro-3-deoxygluconokinase</fullName>
    </submittedName>
</protein>
<organism evidence="5 6">
    <name type="scientific">Shewanella japonica</name>
    <dbReference type="NCBI Taxonomy" id="93973"/>
    <lineage>
        <taxon>Bacteria</taxon>
        <taxon>Pseudomonadati</taxon>
        <taxon>Pseudomonadota</taxon>
        <taxon>Gammaproteobacteria</taxon>
        <taxon>Alteromonadales</taxon>
        <taxon>Shewanellaceae</taxon>
        <taxon>Shewanella</taxon>
    </lineage>
</organism>
<dbReference type="Proteomes" id="UP000191820">
    <property type="component" value="Chromosome"/>
</dbReference>
<evidence type="ECO:0000256" key="1">
    <source>
        <dbReference type="ARBA" id="ARBA00010688"/>
    </source>
</evidence>
<comment type="similarity">
    <text evidence="1">Belongs to the carbohydrate kinase PfkB family.</text>
</comment>
<proteinExistence type="inferred from homology"/>
<name>A0ABN4YHH8_9GAMM</name>
<keyword evidence="2" id="KW-0808">Transferase</keyword>
<dbReference type="PANTHER" id="PTHR43085:SF15">
    <property type="entry name" value="2-DEHYDRO-3-DEOXYGLUCONOKINASE"/>
    <property type="match status" value="1"/>
</dbReference>
<evidence type="ECO:0000256" key="2">
    <source>
        <dbReference type="ARBA" id="ARBA00022679"/>
    </source>
</evidence>
<dbReference type="Gene3D" id="3.40.1190.20">
    <property type="match status" value="1"/>
</dbReference>
<evidence type="ECO:0000313" key="5">
    <source>
        <dbReference type="EMBL" id="ARD22368.1"/>
    </source>
</evidence>
<keyword evidence="3" id="KW-0418">Kinase</keyword>
<feature type="domain" description="Carbohydrate kinase PfkB" evidence="4">
    <location>
        <begin position="1"/>
        <end position="297"/>
    </location>
</feature>
<reference evidence="5 6" key="1">
    <citation type="submission" date="2017-03" db="EMBL/GenBank/DDBJ databases">
        <title>Genome sequencing of Shewanella japonica KCTC 22435.</title>
        <authorList>
            <person name="Kim K.M."/>
        </authorList>
    </citation>
    <scope>NUCLEOTIDE SEQUENCE [LARGE SCALE GENOMIC DNA]</scope>
    <source>
        <strain evidence="5 6">KCTC 22435</strain>
    </source>
</reference>
<dbReference type="SUPFAM" id="SSF53613">
    <property type="entry name" value="Ribokinase-like"/>
    <property type="match status" value="1"/>
</dbReference>
<sequence length="316" mass="34897">MKSMLAIGECMMELSEHSTSLLHRAFAGDTYNALVYAKQYEPKINCQFFSAIGHDQPSKAMRAAWDKNGINSQSALSIEQATIGIYAIATDNQGERSFSYWRNQSAATQMMKVLTTNKLLNRIGKVDLVFFSGISLGILTDEDKHLLLNLIQKFRQQGALIAFDPNYRIAMWQSVEHAKTWFDLAYQHCDIALPGVEEHQIIYNHNTATEVALYCQSLAVSEIVVKSGLDGTYIYDSSSLIDHQAFNPAPQQVDSTAAGDSFAGTYLSSRLAGNSISLALADACFVAREVVQHKGALLPGDVYQQMMTSKINNNCA</sequence>
<evidence type="ECO:0000256" key="3">
    <source>
        <dbReference type="ARBA" id="ARBA00022777"/>
    </source>
</evidence>
<gene>
    <name evidence="5" type="ORF">SJ2017_2070</name>
</gene>
<dbReference type="RefSeq" id="WP_080915725.1">
    <property type="nucleotide sequence ID" value="NZ_CP020472.1"/>
</dbReference>
<evidence type="ECO:0000313" key="6">
    <source>
        <dbReference type="Proteomes" id="UP000191820"/>
    </source>
</evidence>
<accession>A0ABN4YHH8</accession>
<dbReference type="PANTHER" id="PTHR43085">
    <property type="entry name" value="HEXOKINASE FAMILY MEMBER"/>
    <property type="match status" value="1"/>
</dbReference>